<organism evidence="4 5">
    <name type="scientific">Solemya pervernicosa gill symbiont</name>
    <dbReference type="NCBI Taxonomy" id="642797"/>
    <lineage>
        <taxon>Bacteria</taxon>
        <taxon>Pseudomonadati</taxon>
        <taxon>Pseudomonadota</taxon>
        <taxon>Gammaproteobacteria</taxon>
        <taxon>sulfur-oxidizing symbionts</taxon>
    </lineage>
</organism>
<feature type="repeat" description="TPR" evidence="2">
    <location>
        <begin position="454"/>
        <end position="487"/>
    </location>
</feature>
<dbReference type="InterPro" id="IPR011006">
    <property type="entry name" value="CheY-like_superfamily"/>
</dbReference>
<reference evidence="4 5" key="1">
    <citation type="submission" date="2016-11" db="EMBL/GenBank/DDBJ databases">
        <title>Mixed transmission modes and dynamic genome evolution in an obligate animal-bacterial symbiosis.</title>
        <authorList>
            <person name="Russell S.L."/>
            <person name="Corbett-Detig R.B."/>
            <person name="Cavanaugh C.M."/>
        </authorList>
    </citation>
    <scope>NUCLEOTIDE SEQUENCE [LARGE SCALE GENOMIC DNA]</scope>
    <source>
        <strain evidence="4">Sveles-Q1</strain>
    </source>
</reference>
<keyword evidence="5" id="KW-1185">Reference proteome</keyword>
<feature type="modified residue" description="4-aspartylphosphate" evidence="1">
    <location>
        <position position="67"/>
    </location>
</feature>
<dbReference type="GO" id="GO:0000160">
    <property type="term" value="P:phosphorelay signal transduction system"/>
    <property type="evidence" value="ECO:0007669"/>
    <property type="project" value="InterPro"/>
</dbReference>
<dbReference type="EMBL" id="MPRL01000075">
    <property type="protein sequence ID" value="OOZ38725.1"/>
    <property type="molecule type" value="Genomic_DNA"/>
</dbReference>
<dbReference type="InterPro" id="IPR001789">
    <property type="entry name" value="Sig_transdc_resp-reg_receiver"/>
</dbReference>
<dbReference type="PANTHER" id="PTHR43228">
    <property type="entry name" value="TWO-COMPONENT RESPONSE REGULATOR"/>
    <property type="match status" value="1"/>
</dbReference>
<dbReference type="CDD" id="cd17589">
    <property type="entry name" value="REC_TPR"/>
    <property type="match status" value="1"/>
</dbReference>
<name>A0A1T2L0U1_9GAMM</name>
<dbReference type="InterPro" id="IPR011990">
    <property type="entry name" value="TPR-like_helical_dom_sf"/>
</dbReference>
<dbReference type="PROSITE" id="PS50005">
    <property type="entry name" value="TPR"/>
    <property type="match status" value="2"/>
</dbReference>
<dbReference type="PANTHER" id="PTHR43228:SF1">
    <property type="entry name" value="TWO-COMPONENT RESPONSE REGULATOR ARR22"/>
    <property type="match status" value="1"/>
</dbReference>
<comment type="caution">
    <text evidence="4">The sequence shown here is derived from an EMBL/GenBank/DDBJ whole genome shotgun (WGS) entry which is preliminary data.</text>
</comment>
<proteinExistence type="predicted"/>
<keyword evidence="1" id="KW-0597">Phosphoprotein</keyword>
<gene>
    <name evidence="4" type="ORF">BOW53_14470</name>
</gene>
<evidence type="ECO:0000313" key="4">
    <source>
        <dbReference type="EMBL" id="OOZ38725.1"/>
    </source>
</evidence>
<feature type="repeat" description="TPR" evidence="2">
    <location>
        <begin position="241"/>
        <end position="274"/>
    </location>
</feature>
<dbReference type="SUPFAM" id="SSF48452">
    <property type="entry name" value="TPR-like"/>
    <property type="match status" value="1"/>
</dbReference>
<evidence type="ECO:0000313" key="5">
    <source>
        <dbReference type="Proteomes" id="UP000191110"/>
    </source>
</evidence>
<keyword evidence="2" id="KW-0802">TPR repeat</keyword>
<dbReference type="Proteomes" id="UP000191110">
    <property type="component" value="Unassembled WGS sequence"/>
</dbReference>
<dbReference type="Gene3D" id="1.25.40.10">
    <property type="entry name" value="Tetratricopeptide repeat domain"/>
    <property type="match status" value="2"/>
</dbReference>
<dbReference type="InterPro" id="IPR019734">
    <property type="entry name" value="TPR_rpt"/>
</dbReference>
<dbReference type="OrthoDB" id="7298659at2"/>
<dbReference type="SMART" id="SM00448">
    <property type="entry name" value="REC"/>
    <property type="match status" value="1"/>
</dbReference>
<dbReference type="SMART" id="SM00028">
    <property type="entry name" value="TPR"/>
    <property type="match status" value="4"/>
</dbReference>
<evidence type="ECO:0000256" key="1">
    <source>
        <dbReference type="PROSITE-ProRule" id="PRU00169"/>
    </source>
</evidence>
<dbReference type="Pfam" id="PF13181">
    <property type="entry name" value="TPR_8"/>
    <property type="match status" value="1"/>
</dbReference>
<dbReference type="SUPFAM" id="SSF52172">
    <property type="entry name" value="CheY-like"/>
    <property type="match status" value="1"/>
</dbReference>
<accession>A0A1T2L0U1</accession>
<protein>
    <recommendedName>
        <fullName evidence="3">Response regulatory domain-containing protein</fullName>
    </recommendedName>
</protein>
<dbReference type="InterPro" id="IPR052048">
    <property type="entry name" value="ST_Response_Regulator"/>
</dbReference>
<dbReference type="Gene3D" id="3.40.50.2300">
    <property type="match status" value="1"/>
</dbReference>
<dbReference type="Pfam" id="PF00072">
    <property type="entry name" value="Response_reg"/>
    <property type="match status" value="1"/>
</dbReference>
<feature type="domain" description="Response regulatory" evidence="3">
    <location>
        <begin position="17"/>
        <end position="136"/>
    </location>
</feature>
<dbReference type="AlphaFoldDB" id="A0A1T2L0U1"/>
<evidence type="ECO:0000256" key="2">
    <source>
        <dbReference type="PROSITE-ProRule" id="PRU00339"/>
    </source>
</evidence>
<sequence>MRDKEQIMAGFDLSKMKALVIDDFNEMRRSMKRMLEELGVKNVDMVANAREALAKIALVPYDIILCDYNLGDGRNGQQILEEVKERGIVKADAAYIMVTAEMGQDMVLGAVDYLPDDYLTKPFVGEVLNKRINKVLARKAHIGKIEVALQKTNYDLAIKLCDENLAGEGSPYALDYLRLKGEALLLLGECDKAHSIFSSLLERHPFQWATFGLGRAEKCSGNNRAAAQVFEELIDENNRFMTAYDQLAECHQQMGDTEGAQRVLSDAISISPRSVQRQREFGKVAFENDDLEAATLSFRRAVTLSHDSYLKSMDDYTNLARTMASNGKGRDALVLINKAKTEFKGKRNLDMQTAVVESLVHQKLGDSAKAQEAMDRVGANNDLTASQMPLDITLDLAGSNLERNEKEKAMGLLGSLLKNFYEDDLVVDKIRKVFNDHNLGAEGDALIREIRSEITDLNNRGVSLVKEGNLDDAIGLFEEAANRLPKNKTVNLNAAQVVIMQMQKLGANRTGLQQVNEFLDRVRDSDPANEKLVALQRMATEL</sequence>
<dbReference type="PROSITE" id="PS50110">
    <property type="entry name" value="RESPONSE_REGULATORY"/>
    <property type="match status" value="1"/>
</dbReference>
<evidence type="ECO:0000259" key="3">
    <source>
        <dbReference type="PROSITE" id="PS50110"/>
    </source>
</evidence>